<comment type="similarity">
    <text evidence="2 5">Belongs to the dTDP-4-dehydrorhamnose reductase family.</text>
</comment>
<evidence type="ECO:0000256" key="2">
    <source>
        <dbReference type="ARBA" id="ARBA00010944"/>
    </source>
</evidence>
<feature type="site" description="Participates in a stacking interaction with the thymidine ring of dTDP-4-oxo-6-deoxyglucose" evidence="4">
    <location>
        <position position="142"/>
    </location>
</feature>
<comment type="pathway">
    <text evidence="5">Carbohydrate biosynthesis; dTDP-L-rhamnose biosynthesis.</text>
</comment>
<dbReference type="SUPFAM" id="SSF51182">
    <property type="entry name" value="RmlC-like cupins"/>
    <property type="match status" value="1"/>
</dbReference>
<feature type="domain" description="RmlD-like substrate binding" evidence="6">
    <location>
        <begin position="193"/>
        <end position="457"/>
    </location>
</feature>
<dbReference type="Gene3D" id="3.40.50.720">
    <property type="entry name" value="NAD(P)-binding Rossmann-like Domain"/>
    <property type="match status" value="1"/>
</dbReference>
<evidence type="ECO:0000256" key="1">
    <source>
        <dbReference type="ARBA" id="ARBA00010154"/>
    </source>
</evidence>
<dbReference type="PANTHER" id="PTHR10491">
    <property type="entry name" value="DTDP-4-DEHYDRORHAMNOSE REDUCTASE"/>
    <property type="match status" value="1"/>
</dbReference>
<accession>A0A1R4JZ62</accession>
<gene>
    <name evidence="7" type="ORF">FM114_10395</name>
</gene>
<dbReference type="PANTHER" id="PTHR10491:SF4">
    <property type="entry name" value="METHIONINE ADENOSYLTRANSFERASE 2 SUBUNIT BETA"/>
    <property type="match status" value="1"/>
</dbReference>
<dbReference type="Gene3D" id="3.90.25.10">
    <property type="entry name" value="UDP-galactose 4-epimerase, domain 1"/>
    <property type="match status" value="1"/>
</dbReference>
<keyword evidence="5 7" id="KW-0560">Oxidoreductase</keyword>
<comment type="similarity">
    <text evidence="1">Belongs to the dTDP-4-dehydrorhamnose 3,5-epimerase family.</text>
</comment>
<evidence type="ECO:0000313" key="7">
    <source>
        <dbReference type="EMBL" id="SJN37258.1"/>
    </source>
</evidence>
<dbReference type="STRING" id="1255658.FM114_10395"/>
<dbReference type="CDD" id="cd05254">
    <property type="entry name" value="dTDP_HR_like_SDR_e"/>
    <property type="match status" value="1"/>
</dbReference>
<dbReference type="SUPFAM" id="SSF51735">
    <property type="entry name" value="NAD(P)-binding Rossmann-fold domains"/>
    <property type="match status" value="1"/>
</dbReference>
<comment type="function">
    <text evidence="5">Catalyzes the reduction of dTDP-6-deoxy-L-lyxo-4-hexulose to yield dTDP-L-rhamnose.</text>
</comment>
<evidence type="ECO:0000259" key="6">
    <source>
        <dbReference type="Pfam" id="PF04321"/>
    </source>
</evidence>
<dbReference type="GO" id="GO:0008830">
    <property type="term" value="F:dTDP-4-dehydrorhamnose 3,5-epimerase activity"/>
    <property type="evidence" value="ECO:0007669"/>
    <property type="project" value="InterPro"/>
</dbReference>
<dbReference type="Gene3D" id="2.60.120.10">
    <property type="entry name" value="Jelly Rolls"/>
    <property type="match status" value="1"/>
</dbReference>
<evidence type="ECO:0000256" key="3">
    <source>
        <dbReference type="PIRSR" id="PIRSR600888-1"/>
    </source>
</evidence>
<dbReference type="InterPro" id="IPR011051">
    <property type="entry name" value="RmlC_Cupin_sf"/>
</dbReference>
<reference evidence="7 8" key="1">
    <citation type="submission" date="2017-02" db="EMBL/GenBank/DDBJ databases">
        <authorList>
            <person name="Peterson S.W."/>
        </authorList>
    </citation>
    <scope>NUCLEOTIDE SEQUENCE [LARGE SCALE GENOMIC DNA]</scope>
    <source>
        <strain evidence="7 8">LSP_Lj1</strain>
    </source>
</reference>
<feature type="active site" description="Proton acceptor" evidence="3">
    <location>
        <position position="73"/>
    </location>
</feature>
<dbReference type="EC" id="1.1.1.133" evidence="5"/>
<keyword evidence="5" id="KW-0521">NADP</keyword>
<keyword evidence="7" id="KW-0413">Isomerase</keyword>
<dbReference type="InterPro" id="IPR005913">
    <property type="entry name" value="dTDP_dehydrorham_reduct"/>
</dbReference>
<feature type="active site" description="Proton donor" evidence="3">
    <location>
        <position position="136"/>
    </location>
</feature>
<protein>
    <recommendedName>
        <fullName evidence="5">dTDP-4-dehydrorhamnose reductase</fullName>
        <ecNumber evidence="5">1.1.1.133</ecNumber>
    </recommendedName>
</protein>
<evidence type="ECO:0000256" key="5">
    <source>
        <dbReference type="RuleBase" id="RU364082"/>
    </source>
</evidence>
<sequence>MMASTGSATELAVTTTPIPGMLVLTLPMPGDNRGWFKENWQREKMLKLGLPDFGPVQNNMSFNTAKGATRGLHAEPWDKYVSLATGRIMGAWVDLREGDSFGAKLSIEMGPETAVFVPRGVANGYQALEDGTAYTYLVNDHWSPEARSQYTYLNLADETAAIAWPIPLDQAEISDADKKHPRLADVTPMKPARTVVIGAKGQLGQSLMELLSEASGLTREELDVTDREAVQAFNWNGVGTIINAAAYTAVDVAETDEGRKDCWAANVHAVQNLVEVARERRIRLVHVSSDYVFDGTEQEHDEDEAFSPLGVYGQTKAAGDALVATLPRHYVVRTSWVIGGGKNFVGIMADLANKGVKPTVVADQYGRLTFTQDLAAGIVHLLQTDAEPGTYNLTNTGEVQSWADIAKQVFVRCGKSADDVTPVSTQEYAAGKKISPRPTHSGLKLDKIIAAGFTPAPASQRLDELLG</sequence>
<dbReference type="InterPro" id="IPR000888">
    <property type="entry name" value="RmlC-like"/>
</dbReference>
<dbReference type="Pfam" id="PF00908">
    <property type="entry name" value="dTDP_sugar_isom"/>
    <property type="match status" value="1"/>
</dbReference>
<dbReference type="EMBL" id="FUKQ01000038">
    <property type="protein sequence ID" value="SJN37258.1"/>
    <property type="molecule type" value="Genomic_DNA"/>
</dbReference>
<dbReference type="InterPro" id="IPR036291">
    <property type="entry name" value="NAD(P)-bd_dom_sf"/>
</dbReference>
<dbReference type="UniPathway" id="UPA00124"/>
<dbReference type="InterPro" id="IPR014710">
    <property type="entry name" value="RmlC-like_jellyroll"/>
</dbReference>
<dbReference type="InterPro" id="IPR029903">
    <property type="entry name" value="RmlD-like-bd"/>
</dbReference>
<organism evidence="7 8">
    <name type="scientific">Luteococcus japonicus LSP_Lj1</name>
    <dbReference type="NCBI Taxonomy" id="1255658"/>
    <lineage>
        <taxon>Bacteria</taxon>
        <taxon>Bacillati</taxon>
        <taxon>Actinomycetota</taxon>
        <taxon>Actinomycetes</taxon>
        <taxon>Propionibacteriales</taxon>
        <taxon>Propionibacteriaceae</taxon>
        <taxon>Luteococcus</taxon>
    </lineage>
</organism>
<proteinExistence type="inferred from homology"/>
<evidence type="ECO:0000256" key="4">
    <source>
        <dbReference type="PIRSR" id="PIRSR600888-3"/>
    </source>
</evidence>
<dbReference type="GO" id="GO:0008831">
    <property type="term" value="F:dTDP-4-dehydrorhamnose reductase activity"/>
    <property type="evidence" value="ECO:0007669"/>
    <property type="project" value="UniProtKB-EC"/>
</dbReference>
<dbReference type="Pfam" id="PF04321">
    <property type="entry name" value="RmlD_sub_bind"/>
    <property type="match status" value="1"/>
</dbReference>
<dbReference type="GO" id="GO:0019305">
    <property type="term" value="P:dTDP-rhamnose biosynthetic process"/>
    <property type="evidence" value="ECO:0007669"/>
    <property type="project" value="UniProtKB-UniPathway"/>
</dbReference>
<dbReference type="Proteomes" id="UP000188342">
    <property type="component" value="Unassembled WGS sequence"/>
</dbReference>
<keyword evidence="8" id="KW-1185">Reference proteome</keyword>
<dbReference type="AlphaFoldDB" id="A0A1R4JZ62"/>
<name>A0A1R4JZ62_9ACTN</name>
<evidence type="ECO:0000313" key="8">
    <source>
        <dbReference type="Proteomes" id="UP000188342"/>
    </source>
</evidence>